<dbReference type="SUPFAM" id="SSF52266">
    <property type="entry name" value="SGNH hydrolase"/>
    <property type="match status" value="1"/>
</dbReference>
<reference evidence="2 3" key="1">
    <citation type="submission" date="2023-08" db="EMBL/GenBank/DDBJ databases">
        <title>Pleionea litopenaei sp. nov., isolated from stomach of juvenile Litopenaeus vannamei.</title>
        <authorList>
            <person name="Rho A.M."/>
            <person name="Hwang C.Y."/>
        </authorList>
    </citation>
    <scope>NUCLEOTIDE SEQUENCE [LARGE SCALE GENOMIC DNA]</scope>
    <source>
        <strain evidence="2 3">HL-JVS1</strain>
    </source>
</reference>
<dbReference type="InterPro" id="IPR051532">
    <property type="entry name" value="Ester_Hydrolysis_Enzymes"/>
</dbReference>
<dbReference type="Pfam" id="PF13472">
    <property type="entry name" value="Lipase_GDSL_2"/>
    <property type="match status" value="1"/>
</dbReference>
<dbReference type="PANTHER" id="PTHR30383:SF24">
    <property type="entry name" value="THIOESTERASE 1_PROTEASE 1_LYSOPHOSPHOLIPASE L1"/>
    <property type="match status" value="1"/>
</dbReference>
<evidence type="ECO:0000313" key="2">
    <source>
        <dbReference type="EMBL" id="WMS87758.1"/>
    </source>
</evidence>
<proteinExistence type="predicted"/>
<organism evidence="2 3">
    <name type="scientific">Pleionea litopenaei</name>
    <dbReference type="NCBI Taxonomy" id="3070815"/>
    <lineage>
        <taxon>Bacteria</taxon>
        <taxon>Pseudomonadati</taxon>
        <taxon>Pseudomonadota</taxon>
        <taxon>Gammaproteobacteria</taxon>
        <taxon>Oceanospirillales</taxon>
        <taxon>Pleioneaceae</taxon>
        <taxon>Pleionea</taxon>
    </lineage>
</organism>
<dbReference type="PANTHER" id="PTHR30383">
    <property type="entry name" value="THIOESTERASE 1/PROTEASE 1/LYSOPHOSPHOLIPASE L1"/>
    <property type="match status" value="1"/>
</dbReference>
<dbReference type="EMBL" id="CP133548">
    <property type="protein sequence ID" value="WMS87758.1"/>
    <property type="molecule type" value="Genomic_DNA"/>
</dbReference>
<dbReference type="InterPro" id="IPR013830">
    <property type="entry name" value="SGNH_hydro"/>
</dbReference>
<dbReference type="GO" id="GO:0004622">
    <property type="term" value="F:phosphatidylcholine lysophospholipase activity"/>
    <property type="evidence" value="ECO:0007669"/>
    <property type="project" value="TreeGrafter"/>
</dbReference>
<dbReference type="RefSeq" id="WP_309202912.1">
    <property type="nucleotide sequence ID" value="NZ_CP133548.1"/>
</dbReference>
<gene>
    <name evidence="2" type="ORF">Q9312_02255</name>
</gene>
<accession>A0AA51X727</accession>
<evidence type="ECO:0000259" key="1">
    <source>
        <dbReference type="Pfam" id="PF13472"/>
    </source>
</evidence>
<evidence type="ECO:0000313" key="3">
    <source>
        <dbReference type="Proteomes" id="UP001239782"/>
    </source>
</evidence>
<dbReference type="Gene3D" id="3.40.50.1110">
    <property type="entry name" value="SGNH hydrolase"/>
    <property type="match status" value="1"/>
</dbReference>
<dbReference type="KEGG" id="plei:Q9312_02255"/>
<dbReference type="AlphaFoldDB" id="A0AA51X727"/>
<dbReference type="PROSITE" id="PS51257">
    <property type="entry name" value="PROKAR_LIPOPROTEIN"/>
    <property type="match status" value="1"/>
</dbReference>
<dbReference type="InterPro" id="IPR036514">
    <property type="entry name" value="SGNH_hydro_sf"/>
</dbReference>
<protein>
    <submittedName>
        <fullName evidence="2">GDSL-type esterase/lipase family protein</fullName>
    </submittedName>
</protein>
<feature type="domain" description="SGNH hydrolase-type esterase" evidence="1">
    <location>
        <begin position="38"/>
        <end position="187"/>
    </location>
</feature>
<keyword evidence="3" id="KW-1185">Reference proteome</keyword>
<sequence>MNQLFNKQASLILLIVLLASCGEQVKLEPLSYDATIVAFGDSLTFGTGSTKGNDYPYVLSELLGMKVINAGIPGNTTADGLERINKVLDKHSPSLVILCLGGNDFLRKRPVEQTRENLNALIEIIKQKQSQVVLISVPKPAIFLDDAELYETIAQQHNIPLLNDTLSELLSDNDLKSDAIHLNDSGYSQLAAAIQNFLIERGAL</sequence>
<name>A0AA51X727_9GAMM</name>
<dbReference type="Proteomes" id="UP001239782">
    <property type="component" value="Chromosome"/>
</dbReference>